<keyword evidence="2" id="KW-0378">Hydrolase</keyword>
<evidence type="ECO:0000256" key="1">
    <source>
        <dbReference type="ARBA" id="ARBA00006096"/>
    </source>
</evidence>
<dbReference type="RefSeq" id="WP_066402050.1">
    <property type="nucleotide sequence ID" value="NZ_CP011390.1"/>
</dbReference>
<evidence type="ECO:0000313" key="5">
    <source>
        <dbReference type="Proteomes" id="UP000077177"/>
    </source>
</evidence>
<dbReference type="Gene3D" id="3.40.710.10">
    <property type="entry name" value="DD-peptidase/beta-lactamase superfamily"/>
    <property type="match status" value="2"/>
</dbReference>
<accession>A0A172TSP4</accession>
<evidence type="ECO:0000256" key="2">
    <source>
        <dbReference type="ARBA" id="ARBA00022801"/>
    </source>
</evidence>
<gene>
    <name evidence="4" type="ORF">SY85_04765</name>
</gene>
<dbReference type="KEGG" id="fla:SY85_04765"/>
<dbReference type="InterPro" id="IPR000667">
    <property type="entry name" value="Peptidase_S13"/>
</dbReference>
<reference evidence="4 5" key="2">
    <citation type="journal article" date="2016" name="Int. J. Syst. Evol. Microbiol.">
        <title>Flavisolibacter tropicus sp. nov., isolated from tropical soil.</title>
        <authorList>
            <person name="Lee J.J."/>
            <person name="Kang M.S."/>
            <person name="Kim G.S."/>
            <person name="Lee C.S."/>
            <person name="Lim S."/>
            <person name="Lee J."/>
            <person name="Roh S.H."/>
            <person name="Kang H."/>
            <person name="Ha J.M."/>
            <person name="Bae S."/>
            <person name="Jung H.Y."/>
            <person name="Kim M.K."/>
        </authorList>
    </citation>
    <scope>NUCLEOTIDE SEQUENCE [LARGE SCALE GENOMIC DNA]</scope>
    <source>
        <strain evidence="4 5">LCS9</strain>
    </source>
</reference>
<keyword evidence="4" id="KW-0645">Protease</keyword>
<dbReference type="PRINTS" id="PR00922">
    <property type="entry name" value="DADACBPTASE3"/>
</dbReference>
<dbReference type="Pfam" id="PF02113">
    <property type="entry name" value="Peptidase_S13"/>
    <property type="match status" value="1"/>
</dbReference>
<evidence type="ECO:0000313" key="4">
    <source>
        <dbReference type="EMBL" id="ANE49904.1"/>
    </source>
</evidence>
<keyword evidence="3" id="KW-0732">Signal</keyword>
<dbReference type="GO" id="GO:0004185">
    <property type="term" value="F:serine-type carboxypeptidase activity"/>
    <property type="evidence" value="ECO:0007669"/>
    <property type="project" value="InterPro"/>
</dbReference>
<dbReference type="InterPro" id="IPR012338">
    <property type="entry name" value="Beta-lactam/transpept-like"/>
</dbReference>
<dbReference type="STRING" id="1492898.SY85_04765"/>
<dbReference type="PANTHER" id="PTHR30023:SF0">
    <property type="entry name" value="PENICILLIN-SENSITIVE CARBOXYPEPTIDASE A"/>
    <property type="match status" value="1"/>
</dbReference>
<dbReference type="NCBIfam" id="TIGR00666">
    <property type="entry name" value="PBP4"/>
    <property type="match status" value="1"/>
</dbReference>
<protein>
    <submittedName>
        <fullName evidence="4">D-alanyl-D-alanine carboxypeptidase</fullName>
    </submittedName>
</protein>
<keyword evidence="4" id="KW-0121">Carboxypeptidase</keyword>
<dbReference type="PATRIC" id="fig|1492898.3.peg.1043"/>
<keyword evidence="5" id="KW-1185">Reference proteome</keyword>
<sequence>MKRILSLLIICGFTTTVCAQTVNERLAQAFKNFEDDTQLRSALSSLYVIESKTGNVIFDKNSRIGLAPASTQKIITSATAYELLGKDFTYKTELSYANPIINGVLQGRLIITPSGDPTLGSWRWLQTKEDQVASRIVNAVKKAGIKSYAAITVDNRKWNTEAIPDGWIWQDIANYYGAGATGLNWRENQYDLFLSSGAAVGSKVVVEKTKPWLYRYSLESQATAGAKGSGDNAYIYFPLDEGKGVIRGTIPAGETNFTISGALPDPNYQFTATIDDSLKHFALENRYKNVDNPYGDDTKRTVIHTEVSPPLDSIVYWFNRKSINLYGEALVKTFAFQKKGMGDTDEGVDLVRDFWKGKGIEAIELNMVDGSGLSPLNRVTTHAQVTVLQHAQKQSWYSGYYLSLPEYNGMKMKSGTIRGVKAYCGYHKAKDGTEYVFSFLVNNYNGSASSLIQKMYKVLDVLK</sequence>
<dbReference type="SUPFAM" id="SSF56601">
    <property type="entry name" value="beta-lactamase/transpeptidase-like"/>
    <property type="match status" value="1"/>
</dbReference>
<evidence type="ECO:0000256" key="3">
    <source>
        <dbReference type="SAM" id="SignalP"/>
    </source>
</evidence>
<organism evidence="4 5">
    <name type="scientific">Flavisolibacter tropicus</name>
    <dbReference type="NCBI Taxonomy" id="1492898"/>
    <lineage>
        <taxon>Bacteria</taxon>
        <taxon>Pseudomonadati</taxon>
        <taxon>Bacteroidota</taxon>
        <taxon>Chitinophagia</taxon>
        <taxon>Chitinophagales</taxon>
        <taxon>Chitinophagaceae</taxon>
        <taxon>Flavisolibacter</taxon>
    </lineage>
</organism>
<name>A0A172TSP4_9BACT</name>
<dbReference type="PANTHER" id="PTHR30023">
    <property type="entry name" value="D-ALANYL-D-ALANINE CARBOXYPEPTIDASE"/>
    <property type="match status" value="1"/>
</dbReference>
<dbReference type="GO" id="GO:0006508">
    <property type="term" value="P:proteolysis"/>
    <property type="evidence" value="ECO:0007669"/>
    <property type="project" value="InterPro"/>
</dbReference>
<dbReference type="EMBL" id="CP011390">
    <property type="protein sequence ID" value="ANE49904.1"/>
    <property type="molecule type" value="Genomic_DNA"/>
</dbReference>
<dbReference type="AlphaFoldDB" id="A0A172TSP4"/>
<feature type="signal peptide" evidence="3">
    <location>
        <begin position="1"/>
        <end position="19"/>
    </location>
</feature>
<dbReference type="GO" id="GO:0000270">
    <property type="term" value="P:peptidoglycan metabolic process"/>
    <property type="evidence" value="ECO:0007669"/>
    <property type="project" value="TreeGrafter"/>
</dbReference>
<reference evidence="5" key="1">
    <citation type="submission" date="2015-01" db="EMBL/GenBank/DDBJ databases">
        <title>Flavisolibacter sp./LCS9/ whole genome sequencing.</title>
        <authorList>
            <person name="Kim M.K."/>
            <person name="Srinivasan S."/>
            <person name="Lee J.-J."/>
        </authorList>
    </citation>
    <scope>NUCLEOTIDE SEQUENCE [LARGE SCALE GENOMIC DNA]</scope>
    <source>
        <strain evidence="5">LCS9</strain>
    </source>
</reference>
<dbReference type="Proteomes" id="UP000077177">
    <property type="component" value="Chromosome"/>
</dbReference>
<feature type="chain" id="PRO_5008001084" evidence="3">
    <location>
        <begin position="20"/>
        <end position="463"/>
    </location>
</feature>
<proteinExistence type="inferred from homology"/>
<dbReference type="Gene3D" id="3.50.80.20">
    <property type="entry name" value="D-Ala-D-Ala carboxypeptidase C, peptidase S13"/>
    <property type="match status" value="1"/>
</dbReference>
<comment type="similarity">
    <text evidence="1">Belongs to the peptidase S13 family.</text>
</comment>